<name>A0A160U1G2_9ZZZZ</name>
<evidence type="ECO:0000313" key="4">
    <source>
        <dbReference type="EMBL" id="CUS56504.1"/>
    </source>
</evidence>
<feature type="transmembrane region" description="Helical" evidence="3">
    <location>
        <begin position="49"/>
        <end position="67"/>
    </location>
</feature>
<feature type="compositionally biased region" description="Low complexity" evidence="2">
    <location>
        <begin position="691"/>
        <end position="708"/>
    </location>
</feature>
<keyword evidence="1" id="KW-0175">Coiled coil</keyword>
<feature type="compositionally biased region" description="Gly residues" evidence="2">
    <location>
        <begin position="724"/>
        <end position="752"/>
    </location>
</feature>
<feature type="compositionally biased region" description="Acidic residues" evidence="2">
    <location>
        <begin position="637"/>
        <end position="649"/>
    </location>
</feature>
<evidence type="ECO:0000256" key="1">
    <source>
        <dbReference type="SAM" id="Coils"/>
    </source>
</evidence>
<feature type="coiled-coil region" evidence="1">
    <location>
        <begin position="502"/>
        <end position="529"/>
    </location>
</feature>
<dbReference type="EMBL" id="CZQD01000028">
    <property type="protein sequence ID" value="CUS56504.1"/>
    <property type="molecule type" value="Genomic_DNA"/>
</dbReference>
<keyword evidence="3" id="KW-1133">Transmembrane helix</keyword>
<feature type="compositionally biased region" description="Basic and acidic residues" evidence="2">
    <location>
        <begin position="788"/>
        <end position="821"/>
    </location>
</feature>
<feature type="region of interest" description="Disordered" evidence="2">
    <location>
        <begin position="618"/>
        <end position="763"/>
    </location>
</feature>
<evidence type="ECO:0000256" key="2">
    <source>
        <dbReference type="SAM" id="MobiDB-lite"/>
    </source>
</evidence>
<feature type="transmembrane region" description="Helical" evidence="3">
    <location>
        <begin position="20"/>
        <end position="43"/>
    </location>
</feature>
<sequence>MKALNAKVSATRRKLTVYAFFKAFWPFLTFVAIFLAIALAGVIDRMGSAMAAVATILFLGGSILFILQGGRRYTPVSREDAARLLDRQSDLRPVSSLTDRPASASRGSQKLWQKHRLRLLKEAQRLKLPSLSREWSRLDPYWMRAVLPALLVLMGVFAGTDASARLHRALFPDYGALVGADGMVVEAWITPPEHTGRAPIFLTPELQNVRVPEGSEVTLRTEAHSAPKLVLKGEATRKQKFEPTPDGAFEARARIMEDTRLSVNWWGERASWRLLTSPDEAPEARFVKAPEMGRQDRTEISWSISDDYGVSALELRITLQTPNPAAPDEADHVAVPLSGAAPTSAEDITQLDLTRHRWAGMPVTLRLVATDGAGQTGLSEPVDFKLPEKLFLDPIARVAQEVRVTVLREPRDYAELAKNEDALRQDALNVTASNRLGTAPPDIQKAALMLDAMTYKGERYIRDQGVYLTFRTAKGILDAAATKDEAEQVDPLLWALALRAEYGSAADALRRLEAARRALEQALRDGASEDEIKQRMEAFRDAANEYLAAKMAEAIANGGEQPQMQMDQEAMSGGPDLGGQDFEDMLNALQDLTETGATDQARQLLSDITNMLQNLEFQQGQSGSGGMPGMPGQQADGEQEDLPPEEQELTDAMRRLSEILREQRQLNDDTLAQERGERPGQSGQEQGGQQPGQQSGQQSGTQQGQDSGQPGGGEAGSGQTEAPQGGGEENGERPGSGGGEFAEGNEGEGTGPGQSESLAERQARLGRLVEEFAREQGLGAGIEGENALEGRVDPDALEDIRRAQRQAEDALERGNERRAARNQEMATNALSEISRDLAERLDTLERERNGQDAQQSDPFGRPSGGPGNSGEEVNIPDATERQRAKDILEELRQRYNESDDEEEREYLRRLLDRF</sequence>
<feature type="compositionally biased region" description="Basic and acidic residues" evidence="2">
    <location>
        <begin position="833"/>
        <end position="850"/>
    </location>
</feature>
<proteinExistence type="predicted"/>
<feature type="region of interest" description="Disordered" evidence="2">
    <location>
        <begin position="776"/>
        <end position="882"/>
    </location>
</feature>
<keyword evidence="3" id="KW-0472">Membrane</keyword>
<dbReference type="Pfam" id="PF13779">
    <property type="entry name" value="DUF4175"/>
    <property type="match status" value="2"/>
</dbReference>
<protein>
    <submittedName>
        <fullName evidence="4">Methyl-accepting chemotaxis protein</fullName>
    </submittedName>
</protein>
<keyword evidence="3" id="KW-0812">Transmembrane</keyword>
<dbReference type="InterPro" id="IPR012683">
    <property type="entry name" value="CHP02302_TM"/>
</dbReference>
<feature type="compositionally biased region" description="Basic and acidic residues" evidence="2">
    <location>
        <begin position="651"/>
        <end position="678"/>
    </location>
</feature>
<gene>
    <name evidence="4" type="ORF">MGWOODY_Hyp2399</name>
</gene>
<accession>A0A160U1G2</accession>
<dbReference type="AlphaFoldDB" id="A0A160U1G2"/>
<evidence type="ECO:0000256" key="3">
    <source>
        <dbReference type="SAM" id="Phobius"/>
    </source>
</evidence>
<reference evidence="4" key="1">
    <citation type="submission" date="2015-10" db="EMBL/GenBank/DDBJ databases">
        <authorList>
            <person name="Gilbert D.G."/>
        </authorList>
    </citation>
    <scope>NUCLEOTIDE SEQUENCE</scope>
</reference>
<organism evidence="4">
    <name type="scientific">hydrothermal vent metagenome</name>
    <dbReference type="NCBI Taxonomy" id="652676"/>
    <lineage>
        <taxon>unclassified sequences</taxon>
        <taxon>metagenomes</taxon>
        <taxon>ecological metagenomes</taxon>
    </lineage>
</organism>
<feature type="transmembrane region" description="Helical" evidence="3">
    <location>
        <begin position="141"/>
        <end position="160"/>
    </location>
</feature>